<dbReference type="GO" id="GO:0005525">
    <property type="term" value="F:GTP binding"/>
    <property type="evidence" value="ECO:0007669"/>
    <property type="project" value="UniProtKB-KW"/>
</dbReference>
<gene>
    <name evidence="6" type="ORF">CONCODRAFT_60150</name>
</gene>
<dbReference type="STRING" id="796925.A0A137P0H4"/>
<dbReference type="SUPFAM" id="SSF52540">
    <property type="entry name" value="P-loop containing nucleoside triphosphate hydrolases"/>
    <property type="match status" value="1"/>
</dbReference>
<evidence type="ECO:0000313" key="7">
    <source>
        <dbReference type="Proteomes" id="UP000070444"/>
    </source>
</evidence>
<dbReference type="AlphaFoldDB" id="A0A137P0H4"/>
<dbReference type="OrthoDB" id="416553at2759"/>
<keyword evidence="4" id="KW-0175">Coiled coil</keyword>
<accession>A0A137P0H4</accession>
<reference evidence="6 7" key="1">
    <citation type="journal article" date="2015" name="Genome Biol. Evol.">
        <title>Phylogenomic analyses indicate that early fungi evolved digesting cell walls of algal ancestors of land plants.</title>
        <authorList>
            <person name="Chang Y."/>
            <person name="Wang S."/>
            <person name="Sekimoto S."/>
            <person name="Aerts A.L."/>
            <person name="Choi C."/>
            <person name="Clum A."/>
            <person name="LaButti K.M."/>
            <person name="Lindquist E.A."/>
            <person name="Yee Ngan C."/>
            <person name="Ohm R.A."/>
            <person name="Salamov A.A."/>
            <person name="Grigoriev I.V."/>
            <person name="Spatafora J.W."/>
            <person name="Berbee M.L."/>
        </authorList>
    </citation>
    <scope>NUCLEOTIDE SEQUENCE [LARGE SCALE GENOMIC DNA]</scope>
    <source>
        <strain evidence="6 7">NRRL 28638</strain>
    </source>
</reference>
<name>A0A137P0H4_CONC2</name>
<dbReference type="Pfam" id="PF00735">
    <property type="entry name" value="Septin"/>
    <property type="match status" value="1"/>
</dbReference>
<protein>
    <submittedName>
        <fullName evidence="6">Septin</fullName>
    </submittedName>
</protein>
<dbReference type="InterPro" id="IPR027417">
    <property type="entry name" value="P-loop_NTPase"/>
</dbReference>
<evidence type="ECO:0000259" key="5">
    <source>
        <dbReference type="PROSITE" id="PS51719"/>
    </source>
</evidence>
<keyword evidence="7" id="KW-1185">Reference proteome</keyword>
<evidence type="ECO:0000256" key="1">
    <source>
        <dbReference type="ARBA" id="ARBA00022741"/>
    </source>
</evidence>
<evidence type="ECO:0000256" key="3">
    <source>
        <dbReference type="RuleBase" id="RU004560"/>
    </source>
</evidence>
<organism evidence="6 7">
    <name type="scientific">Conidiobolus coronatus (strain ATCC 28846 / CBS 209.66 / NRRL 28638)</name>
    <name type="common">Delacroixia coronata</name>
    <dbReference type="NCBI Taxonomy" id="796925"/>
    <lineage>
        <taxon>Eukaryota</taxon>
        <taxon>Fungi</taxon>
        <taxon>Fungi incertae sedis</taxon>
        <taxon>Zoopagomycota</taxon>
        <taxon>Entomophthoromycotina</taxon>
        <taxon>Entomophthoromycetes</taxon>
        <taxon>Entomophthorales</taxon>
        <taxon>Ancylistaceae</taxon>
        <taxon>Conidiobolus</taxon>
    </lineage>
</organism>
<dbReference type="PROSITE" id="PS51719">
    <property type="entry name" value="G_SEPTIN"/>
    <property type="match status" value="1"/>
</dbReference>
<dbReference type="PIRSF" id="PIRSF006698">
    <property type="entry name" value="Septin"/>
    <property type="match status" value="1"/>
</dbReference>
<dbReference type="GO" id="GO:0032156">
    <property type="term" value="C:septin cytoskeleton"/>
    <property type="evidence" value="ECO:0007669"/>
    <property type="project" value="UniProtKB-ARBA"/>
</dbReference>
<dbReference type="InterPro" id="IPR016491">
    <property type="entry name" value="Septin"/>
</dbReference>
<evidence type="ECO:0000256" key="2">
    <source>
        <dbReference type="ARBA" id="ARBA00023134"/>
    </source>
</evidence>
<evidence type="ECO:0000313" key="6">
    <source>
        <dbReference type="EMBL" id="KXN68527.1"/>
    </source>
</evidence>
<comment type="similarity">
    <text evidence="3">Belongs to the TRAFAC class TrmE-Era-EngA-EngB-Septin-like GTPase superfamily. Septin GTPase family.</text>
</comment>
<dbReference type="OMA" id="IVEGANC"/>
<feature type="domain" description="Septin-type G" evidence="5">
    <location>
        <begin position="25"/>
        <end position="295"/>
    </location>
</feature>
<proteinExistence type="inferred from homology"/>
<dbReference type="Gene3D" id="3.40.50.300">
    <property type="entry name" value="P-loop containing nucleotide triphosphate hydrolases"/>
    <property type="match status" value="1"/>
</dbReference>
<dbReference type="PANTHER" id="PTHR18884">
    <property type="entry name" value="SEPTIN"/>
    <property type="match status" value="1"/>
</dbReference>
<dbReference type="EMBL" id="KQ964571">
    <property type="protein sequence ID" value="KXN68527.1"/>
    <property type="molecule type" value="Genomic_DNA"/>
</dbReference>
<sequence length="412" mass="47138">MHDNTASGSGIKSIPSQLQRILKQRGQHLTIIVAGQAGTGKSTFINSLFQSTILDNNELINRRYTVKSQAPYKYNFRFTEADVNIDFPIKLRVIDTPDLGNSINNTNSGAIISNFIDYSYFHYFNQVQQPDRTKRYDSRVHFCLYFISPTNQGVPKLDVKIMQELSSKCNLIPIVAKADTFGPMGLQEAKDKVRWCLNHFGIRAYEPSDLMLDESQEYLAKSPLGICSSSKWYINQDGVSVLGRQYPWGLVEVENPEHSDFTLLKNMILRTHLKDFIDTMEERFYEPFQFDIVNGSKTYEFNLIKSTLDDGNRRGMEKQFEESVEKEKSHLMSLEGDLLRKKSLLENEIEDLELRVKRLQVEVGSLESITSLNMATSTSQDSNKYKSLNNPVNTMKSSRPRLTAIFRSGSQN</sequence>
<dbReference type="InterPro" id="IPR030379">
    <property type="entry name" value="G_SEPTIN_dom"/>
</dbReference>
<dbReference type="GO" id="GO:0005938">
    <property type="term" value="C:cell cortex"/>
    <property type="evidence" value="ECO:0007669"/>
    <property type="project" value="UniProtKB-ARBA"/>
</dbReference>
<keyword evidence="1 3" id="KW-0547">Nucleotide-binding</keyword>
<dbReference type="Proteomes" id="UP000070444">
    <property type="component" value="Unassembled WGS sequence"/>
</dbReference>
<feature type="coiled-coil region" evidence="4">
    <location>
        <begin position="335"/>
        <end position="369"/>
    </location>
</feature>
<keyword evidence="2 3" id="KW-0342">GTP-binding</keyword>
<evidence type="ECO:0000256" key="4">
    <source>
        <dbReference type="SAM" id="Coils"/>
    </source>
</evidence>